<dbReference type="RefSeq" id="WP_005792938.1">
    <property type="nucleotide sequence ID" value="NZ_ACQT01000003.1"/>
</dbReference>
<comment type="caution">
    <text evidence="1">The sequence shown here is derived from an EMBL/GenBank/DDBJ whole genome shotgun (WGS) entry which is preliminary data.</text>
</comment>
<proteinExistence type="predicted"/>
<dbReference type="PATRIC" id="fig|573060.9.peg.4963"/>
<sequence length="148" mass="16750">MSKLRKGLGDEVSATELAEMGFCEKRVQLAYIYGEQVTPEQRQAMARGQEAHQRYLEEGLAATSDRRCFVATFVFGPEAWETQVLRAYRDTVLLHRRWGRALVAAYYRVAPTGCRVMERSPATVVGVCRLLRIVVARCEKVLGNRSLP</sequence>
<evidence type="ECO:0000313" key="2">
    <source>
        <dbReference type="Proteomes" id="UP000003856"/>
    </source>
</evidence>
<evidence type="ECO:0000313" key="1">
    <source>
        <dbReference type="EMBL" id="EER62170.1"/>
    </source>
</evidence>
<dbReference type="NCBIfam" id="NF041770">
    <property type="entry name" value="CFI_box_CTERM"/>
    <property type="match status" value="1"/>
</dbReference>
<gene>
    <name evidence="1" type="ORF">AcdelDRAFT_0292</name>
</gene>
<dbReference type="Proteomes" id="UP000003856">
    <property type="component" value="Unassembled WGS sequence"/>
</dbReference>
<accession>C5T062</accession>
<name>C5T062_ACIDE</name>
<reference evidence="1 2" key="1">
    <citation type="submission" date="2009-05" db="EMBL/GenBank/DDBJ databases">
        <title>The draft genome of Acidovorax delafieldii 2AN.</title>
        <authorList>
            <consortium name="US DOE Joint Genome Institute (JGI-PGF)"/>
            <person name="Lucas S."/>
            <person name="Copeland A."/>
            <person name="Lapidus A."/>
            <person name="Glavina del Rio T."/>
            <person name="Tice H."/>
            <person name="Bruce D."/>
            <person name="Goodwin L."/>
            <person name="Pitluck S."/>
            <person name="Larimer F."/>
            <person name="Land M.L."/>
            <person name="Hauser L."/>
            <person name="Shelobolina E.S."/>
            <person name="Picardal F."/>
            <person name="Roden E."/>
            <person name="Emerson D."/>
        </authorList>
    </citation>
    <scope>NUCLEOTIDE SEQUENCE [LARGE SCALE GENOMIC DNA]</scope>
    <source>
        <strain evidence="1 2">2AN</strain>
    </source>
</reference>
<dbReference type="OrthoDB" id="9154838at2"/>
<dbReference type="InterPro" id="IPR049886">
    <property type="entry name" value="CFI_box_CTERM_dom"/>
</dbReference>
<dbReference type="EMBL" id="ACQT01000003">
    <property type="protein sequence ID" value="EER62170.1"/>
    <property type="molecule type" value="Genomic_DNA"/>
</dbReference>
<keyword evidence="2" id="KW-1185">Reference proteome</keyword>
<protein>
    <submittedName>
        <fullName evidence="1">Uncharacterized protein</fullName>
    </submittedName>
</protein>
<organism evidence="1 2">
    <name type="scientific">Acidovorax delafieldii 2AN</name>
    <dbReference type="NCBI Taxonomy" id="573060"/>
    <lineage>
        <taxon>Bacteria</taxon>
        <taxon>Pseudomonadati</taxon>
        <taxon>Pseudomonadota</taxon>
        <taxon>Betaproteobacteria</taxon>
        <taxon>Burkholderiales</taxon>
        <taxon>Comamonadaceae</taxon>
        <taxon>Acidovorax</taxon>
    </lineage>
</organism>
<dbReference type="AlphaFoldDB" id="C5T062"/>